<dbReference type="PANTHER" id="PTHR43429:SF1">
    <property type="entry name" value="NAD(P)H SULFUR OXIDOREDUCTASE (COA-DEPENDENT)"/>
    <property type="match status" value="1"/>
</dbReference>
<dbReference type="PANTHER" id="PTHR43429">
    <property type="entry name" value="PYRIDINE NUCLEOTIDE-DISULFIDE OXIDOREDUCTASE DOMAIN-CONTAINING"/>
    <property type="match status" value="1"/>
</dbReference>
<reference evidence="8 9" key="2">
    <citation type="submission" date="2007-06" db="EMBL/GenBank/DDBJ databases">
        <title>Draft genome sequence of Pseudoflavonifractor capillosus ATCC 29799.</title>
        <authorList>
            <person name="Sudarsanam P."/>
            <person name="Ley R."/>
            <person name="Guruge J."/>
            <person name="Turnbaugh P.J."/>
            <person name="Mahowald M."/>
            <person name="Liep D."/>
            <person name="Gordon J."/>
        </authorList>
    </citation>
    <scope>NUCLEOTIDE SEQUENCE [LARGE SCALE GENOMIC DNA]</scope>
    <source>
        <strain evidence="8 9">ATCC 29799</strain>
    </source>
</reference>
<dbReference type="eggNOG" id="COG0607">
    <property type="taxonomic scope" value="Bacteria"/>
</dbReference>
<dbReference type="Gene3D" id="3.50.50.60">
    <property type="entry name" value="FAD/NAD(P)-binding domain"/>
    <property type="match status" value="2"/>
</dbReference>
<evidence type="ECO:0000256" key="6">
    <source>
        <dbReference type="ARBA" id="ARBA00023284"/>
    </source>
</evidence>
<dbReference type="SUPFAM" id="SSF51905">
    <property type="entry name" value="FAD/NAD(P)-binding domain"/>
    <property type="match status" value="2"/>
</dbReference>
<dbReference type="InterPro" id="IPR004099">
    <property type="entry name" value="Pyr_nucl-diS_OxRdtase_dimer"/>
</dbReference>
<reference evidence="8 9" key="1">
    <citation type="submission" date="2007-04" db="EMBL/GenBank/DDBJ databases">
        <authorList>
            <person name="Fulton L."/>
            <person name="Clifton S."/>
            <person name="Fulton B."/>
            <person name="Xu J."/>
            <person name="Minx P."/>
            <person name="Pepin K.H."/>
            <person name="Johnson M."/>
            <person name="Thiruvilangam P."/>
            <person name="Bhonagiri V."/>
            <person name="Nash W.E."/>
            <person name="Mardis E.R."/>
            <person name="Wilson R.K."/>
        </authorList>
    </citation>
    <scope>NUCLEOTIDE SEQUENCE [LARGE SCALE GENOMIC DNA]</scope>
    <source>
        <strain evidence="8 9">ATCC 29799</strain>
    </source>
</reference>
<dbReference type="eggNOG" id="COG0446">
    <property type="taxonomic scope" value="Bacteria"/>
</dbReference>
<evidence type="ECO:0000256" key="2">
    <source>
        <dbReference type="ARBA" id="ARBA00009130"/>
    </source>
</evidence>
<evidence type="ECO:0000256" key="3">
    <source>
        <dbReference type="ARBA" id="ARBA00022630"/>
    </source>
</evidence>
<sequence length="557" mass="58450">MLRKAGQPPERMDIPMKILVIGGVAAGTKTAAKLKREDPTAEVTILNKGQDISYAGCGLPYYVGGLIHDRGELIVNTPAKFEKLTGVVVKCGVEAVALDRNAKTVTAKNLADGSESVYGYDKLVLAVGASPVKPPIEGVDLKNVFFLRTPEDAVALREAAESSEVHRAVVVGGGYIGLEAAENLAARGIRTTVLEMAPQILPGFDREMAAWAEDHLADAGIMAFTGERVTAITGEGKVEKVLCENRKMKADLVVLSTGIRPNTAWLSDSGLDMVKGTLLTDFHGQTNDPAIWAVGDCAMVHNLITGAPAWSPMGSTANIAGRSAAVNLAGGESEYHGVLGTAVCKLPGLNAGRTGMSMEQAAAAGIDAESVVCVLGDKAHYYPGSGEFIIKLIAAREDQRLLGIQVLGQGAVDKMVDVAVTAITMKAHLADLANMDMAYAPPFSTAIHPFVAAVQILLNKLSGRLVSMGPADFRAGKAEGRRIIDVGPAPSLEGAPYLDFTALPNGLEGIGKDEKLLLVCAKGKRAYLTQNRLRALGYTDTVVLEGGTTVNGTDLVK</sequence>
<evidence type="ECO:0000256" key="5">
    <source>
        <dbReference type="ARBA" id="ARBA00023002"/>
    </source>
</evidence>
<dbReference type="InterPro" id="IPR036188">
    <property type="entry name" value="FAD/NAD-bd_sf"/>
</dbReference>
<evidence type="ECO:0000256" key="4">
    <source>
        <dbReference type="ARBA" id="ARBA00022827"/>
    </source>
</evidence>
<keyword evidence="6" id="KW-0676">Redox-active center</keyword>
<dbReference type="EMBL" id="AAXG02000019">
    <property type="protein sequence ID" value="EDM99414.1"/>
    <property type="molecule type" value="Genomic_DNA"/>
</dbReference>
<dbReference type="GO" id="GO:0016491">
    <property type="term" value="F:oxidoreductase activity"/>
    <property type="evidence" value="ECO:0007669"/>
    <property type="project" value="UniProtKB-KW"/>
</dbReference>
<keyword evidence="5" id="KW-0560">Oxidoreductase</keyword>
<evidence type="ECO:0000256" key="1">
    <source>
        <dbReference type="ARBA" id="ARBA00001974"/>
    </source>
</evidence>
<dbReference type="Pfam" id="PF07992">
    <property type="entry name" value="Pyr_redox_2"/>
    <property type="match status" value="1"/>
</dbReference>
<keyword evidence="3" id="KW-0285">Flavoprotein</keyword>
<dbReference type="PROSITE" id="PS50206">
    <property type="entry name" value="RHODANESE_3"/>
    <property type="match status" value="1"/>
</dbReference>
<evidence type="ECO:0000313" key="9">
    <source>
        <dbReference type="Proteomes" id="UP000003639"/>
    </source>
</evidence>
<evidence type="ECO:0000313" key="8">
    <source>
        <dbReference type="EMBL" id="EDM99414.1"/>
    </source>
</evidence>
<dbReference type="Proteomes" id="UP000003639">
    <property type="component" value="Unassembled WGS sequence"/>
</dbReference>
<comment type="similarity">
    <text evidence="2">Belongs to the class-III pyridine nucleotide-disulfide oxidoreductase family.</text>
</comment>
<dbReference type="InterPro" id="IPR023753">
    <property type="entry name" value="FAD/NAD-binding_dom"/>
</dbReference>
<dbReference type="Gene3D" id="3.40.250.10">
    <property type="entry name" value="Rhodanese-like domain"/>
    <property type="match status" value="1"/>
</dbReference>
<dbReference type="InterPro" id="IPR036873">
    <property type="entry name" value="Rhodanese-like_dom_sf"/>
</dbReference>
<accession>A6NX66</accession>
<dbReference type="SUPFAM" id="SSF55424">
    <property type="entry name" value="FAD/NAD-linked reductases, dimerisation (C-terminal) domain"/>
    <property type="match status" value="1"/>
</dbReference>
<dbReference type="SUPFAM" id="SSF52821">
    <property type="entry name" value="Rhodanese/Cell cycle control phosphatase"/>
    <property type="match status" value="1"/>
</dbReference>
<proteinExistence type="inferred from homology"/>
<dbReference type="PRINTS" id="PR00368">
    <property type="entry name" value="FADPNR"/>
</dbReference>
<comment type="caution">
    <text evidence="8">The sequence shown here is derived from an EMBL/GenBank/DDBJ whole genome shotgun (WGS) entry which is preliminary data.</text>
</comment>
<keyword evidence="9" id="KW-1185">Reference proteome</keyword>
<keyword evidence="4" id="KW-0274">FAD</keyword>
<protein>
    <submittedName>
        <fullName evidence="8">Pyridine nucleotide-disulfide oxidoreductase</fullName>
    </submittedName>
</protein>
<dbReference type="InterPro" id="IPR016156">
    <property type="entry name" value="FAD/NAD-linked_Rdtase_dimer_sf"/>
</dbReference>
<dbReference type="CDD" id="cd00158">
    <property type="entry name" value="RHOD"/>
    <property type="match status" value="1"/>
</dbReference>
<dbReference type="STRING" id="411467.BACCAP_02811"/>
<name>A6NX66_9FIRM</name>
<gene>
    <name evidence="8" type="ORF">BACCAP_02811</name>
</gene>
<evidence type="ECO:0000259" key="7">
    <source>
        <dbReference type="PROSITE" id="PS50206"/>
    </source>
</evidence>
<dbReference type="InterPro" id="IPR001763">
    <property type="entry name" value="Rhodanese-like_dom"/>
</dbReference>
<dbReference type="InterPro" id="IPR050260">
    <property type="entry name" value="FAD-bd_OxRdtase"/>
</dbReference>
<organism evidence="8 9">
    <name type="scientific">Pseudoflavonifractor capillosus ATCC 29799</name>
    <dbReference type="NCBI Taxonomy" id="411467"/>
    <lineage>
        <taxon>Bacteria</taxon>
        <taxon>Bacillati</taxon>
        <taxon>Bacillota</taxon>
        <taxon>Clostridia</taxon>
        <taxon>Eubacteriales</taxon>
        <taxon>Oscillospiraceae</taxon>
        <taxon>Pseudoflavonifractor</taxon>
    </lineage>
</organism>
<comment type="cofactor">
    <cofactor evidence="1">
        <name>FAD</name>
        <dbReference type="ChEBI" id="CHEBI:57692"/>
    </cofactor>
</comment>
<dbReference type="PRINTS" id="PR00411">
    <property type="entry name" value="PNDRDTASEI"/>
</dbReference>
<feature type="domain" description="Rhodanese" evidence="7">
    <location>
        <begin position="477"/>
        <end position="557"/>
    </location>
</feature>
<dbReference type="Pfam" id="PF02852">
    <property type="entry name" value="Pyr_redox_dim"/>
    <property type="match status" value="1"/>
</dbReference>
<dbReference type="AlphaFoldDB" id="A6NX66"/>